<dbReference type="InterPro" id="IPR036005">
    <property type="entry name" value="Creatinase/aminopeptidase-like"/>
</dbReference>
<feature type="binding site" evidence="6">
    <location>
        <position position="201"/>
    </location>
    <ligand>
        <name>a divalent metal cation</name>
        <dbReference type="ChEBI" id="CHEBI:60240"/>
        <label>2</label>
        <note>catalytic</note>
    </ligand>
</feature>
<comment type="function">
    <text evidence="1 6">Removes the N-terminal methionine from nascent proteins. The N-terminal methionine is often cleaved when the second residue in the primary sequence is small and uncharged (Met-Ala-, Cys, Gly, Pro, Ser, Thr, or Val). Requires deformylation of the N(alpha)-formylated initiator methionine before it can be hydrolyzed.</text>
</comment>
<feature type="binding site" evidence="6">
    <location>
        <position position="94"/>
    </location>
    <ligand>
        <name>a divalent metal cation</name>
        <dbReference type="ChEBI" id="CHEBI:60240"/>
        <label>1</label>
    </ligand>
</feature>
<keyword evidence="10" id="KW-1185">Reference proteome</keyword>
<dbReference type="PRINTS" id="PR00599">
    <property type="entry name" value="MAPEPTIDASE"/>
</dbReference>
<dbReference type="Pfam" id="PF00557">
    <property type="entry name" value="Peptidase_M24"/>
    <property type="match status" value="1"/>
</dbReference>
<evidence type="ECO:0000259" key="8">
    <source>
        <dbReference type="Pfam" id="PF00557"/>
    </source>
</evidence>
<dbReference type="GO" id="GO:0004239">
    <property type="term" value="F:initiator methionyl aminopeptidase activity"/>
    <property type="evidence" value="ECO:0007669"/>
    <property type="project" value="UniProtKB-EC"/>
</dbReference>
<feature type="binding site" evidence="6">
    <location>
        <position position="168"/>
    </location>
    <ligand>
        <name>a divalent metal cation</name>
        <dbReference type="ChEBI" id="CHEBI:60240"/>
        <label>2</label>
        <note>catalytic</note>
    </ligand>
</feature>
<dbReference type="InterPro" id="IPR002467">
    <property type="entry name" value="Pept_M24A_MAP1"/>
</dbReference>
<dbReference type="PROSITE" id="PS00680">
    <property type="entry name" value="MAP_1"/>
    <property type="match status" value="1"/>
</dbReference>
<dbReference type="InterPro" id="IPR000994">
    <property type="entry name" value="Pept_M24"/>
</dbReference>
<evidence type="ECO:0000256" key="5">
    <source>
        <dbReference type="ARBA" id="ARBA00022801"/>
    </source>
</evidence>
<dbReference type="PANTHER" id="PTHR43330:SF27">
    <property type="entry name" value="METHIONINE AMINOPEPTIDASE"/>
    <property type="match status" value="1"/>
</dbReference>
<feature type="binding site" evidence="6">
    <location>
        <position position="175"/>
    </location>
    <ligand>
        <name>substrate</name>
    </ligand>
</feature>
<feature type="binding site" evidence="6">
    <location>
        <position position="232"/>
    </location>
    <ligand>
        <name>a divalent metal cation</name>
        <dbReference type="ChEBI" id="CHEBI:60240"/>
        <label>1</label>
    </ligand>
</feature>
<protein>
    <recommendedName>
        <fullName evidence="6 7">Methionine aminopeptidase</fullName>
        <shortName evidence="6">MAP</shortName>
        <shortName evidence="6">MetAP</shortName>
        <ecNumber evidence="6 7">3.4.11.18</ecNumber>
    </recommendedName>
    <alternativeName>
        <fullName evidence="6">Peptidase M</fullName>
    </alternativeName>
</protein>
<evidence type="ECO:0000313" key="9">
    <source>
        <dbReference type="EMBL" id="MDH8679804.1"/>
    </source>
</evidence>
<evidence type="ECO:0000256" key="4">
    <source>
        <dbReference type="ARBA" id="ARBA00022723"/>
    </source>
</evidence>
<feature type="binding site" evidence="6">
    <location>
        <position position="105"/>
    </location>
    <ligand>
        <name>a divalent metal cation</name>
        <dbReference type="ChEBI" id="CHEBI:60240"/>
        <label>2</label>
        <note>catalytic</note>
    </ligand>
</feature>
<accession>A0ABT6NH88</accession>
<keyword evidence="4 6" id="KW-0479">Metal-binding</keyword>
<dbReference type="HAMAP" id="MF_01974">
    <property type="entry name" value="MetAP_1"/>
    <property type="match status" value="1"/>
</dbReference>
<evidence type="ECO:0000256" key="2">
    <source>
        <dbReference type="ARBA" id="ARBA00022438"/>
    </source>
</evidence>
<dbReference type="EMBL" id="JARYZI010000017">
    <property type="protein sequence ID" value="MDH8679804.1"/>
    <property type="molecule type" value="Genomic_DNA"/>
</dbReference>
<reference evidence="9 10" key="1">
    <citation type="submission" date="2023-04" db="EMBL/GenBank/DDBJ databases">
        <title>Fusibacter bizertensis strain WBS, isolated from littoral bottom sediments of the Arctic seas - biochemical and genomic analysis.</title>
        <authorList>
            <person name="Brioukhanov A.L."/>
        </authorList>
    </citation>
    <scope>NUCLEOTIDE SEQUENCE [LARGE SCALE GENOMIC DNA]</scope>
    <source>
        <strain evidence="9 10">WBS</strain>
    </source>
</reference>
<comment type="subunit">
    <text evidence="6">Monomer.</text>
</comment>
<sequence length="257" mass="27846">MIVIKTSKEIELMQESGRIVALAHEEIKKAIKPGITTGELDAIAEAVILANGATPSFKGYHGYPASICASVNDQVIHGIPGEVILKEGDIISIDIGAFKNGYHGDAARTHPVGKVSDAALELIKVTEESFFEGLKYCKVGYRLSDVSHAIQQYAEERGFSVVRDFVGHGIGRQMHEDPPIPNYGAPGRGPRLEKGMALAIEPMINSGDFKVRVLDDEWTVVTKDKSLSAHYENTIIITDGEPELTTVVNSCSDSEVK</sequence>
<dbReference type="CDD" id="cd01086">
    <property type="entry name" value="MetAP1"/>
    <property type="match status" value="1"/>
</dbReference>
<evidence type="ECO:0000256" key="6">
    <source>
        <dbReference type="HAMAP-Rule" id="MF_01974"/>
    </source>
</evidence>
<dbReference type="RefSeq" id="WP_281095700.1">
    <property type="nucleotide sequence ID" value="NZ_JARYZI010000017.1"/>
</dbReference>
<feature type="binding site" evidence="6">
    <location>
        <position position="77"/>
    </location>
    <ligand>
        <name>substrate</name>
    </ligand>
</feature>
<feature type="domain" description="Peptidase M24" evidence="8">
    <location>
        <begin position="11"/>
        <end position="239"/>
    </location>
</feature>
<dbReference type="EC" id="3.4.11.18" evidence="6 7"/>
<name>A0ABT6NH88_9FIRM</name>
<proteinExistence type="inferred from homology"/>
<dbReference type="NCBIfam" id="TIGR00500">
    <property type="entry name" value="met_pdase_I"/>
    <property type="match status" value="1"/>
</dbReference>
<feature type="binding site" evidence="6">
    <location>
        <position position="105"/>
    </location>
    <ligand>
        <name>a divalent metal cation</name>
        <dbReference type="ChEBI" id="CHEBI:60240"/>
        <label>1</label>
    </ligand>
</feature>
<evidence type="ECO:0000256" key="7">
    <source>
        <dbReference type="RuleBase" id="RU003653"/>
    </source>
</evidence>
<dbReference type="InterPro" id="IPR001714">
    <property type="entry name" value="Pept_M24_MAP"/>
</dbReference>
<keyword evidence="3 6" id="KW-0645">Protease</keyword>
<evidence type="ECO:0000313" key="10">
    <source>
        <dbReference type="Proteomes" id="UP001158045"/>
    </source>
</evidence>
<dbReference type="Proteomes" id="UP001158045">
    <property type="component" value="Unassembled WGS sequence"/>
</dbReference>
<keyword evidence="2 6" id="KW-0031">Aminopeptidase</keyword>
<comment type="similarity">
    <text evidence="6">Belongs to the peptidase M24A family. Methionine aminopeptidase type 1 subfamily.</text>
</comment>
<comment type="cofactor">
    <cofactor evidence="6">
        <name>Co(2+)</name>
        <dbReference type="ChEBI" id="CHEBI:48828"/>
    </cofactor>
    <cofactor evidence="6">
        <name>Zn(2+)</name>
        <dbReference type="ChEBI" id="CHEBI:29105"/>
    </cofactor>
    <cofactor evidence="6">
        <name>Mn(2+)</name>
        <dbReference type="ChEBI" id="CHEBI:29035"/>
    </cofactor>
    <cofactor evidence="6">
        <name>Fe(2+)</name>
        <dbReference type="ChEBI" id="CHEBI:29033"/>
    </cofactor>
    <text evidence="6">Binds 2 divalent metal cations per subunit. Has a high-affinity and a low affinity metal-binding site. The true nature of the physiological cofactor is under debate. The enzyme is active with cobalt, zinc, manganese or divalent iron ions. Most likely, methionine aminopeptidases function as mononuclear Fe(2+)-metalloproteases under physiological conditions, and the catalytically relevant metal-binding site has been assigned to the histidine-containing high-affinity site.</text>
</comment>
<dbReference type="Gene3D" id="3.90.230.10">
    <property type="entry name" value="Creatinase/methionine aminopeptidase superfamily"/>
    <property type="match status" value="1"/>
</dbReference>
<comment type="caution">
    <text evidence="9">The sequence shown here is derived from an EMBL/GenBank/DDBJ whole genome shotgun (WGS) entry which is preliminary data.</text>
</comment>
<comment type="catalytic activity">
    <reaction evidence="6 7">
        <text>Release of N-terminal amino acids, preferentially methionine, from peptides and arylamides.</text>
        <dbReference type="EC" id="3.4.11.18"/>
    </reaction>
</comment>
<keyword evidence="5 6" id="KW-0378">Hydrolase</keyword>
<evidence type="ECO:0000256" key="1">
    <source>
        <dbReference type="ARBA" id="ARBA00002521"/>
    </source>
</evidence>
<evidence type="ECO:0000256" key="3">
    <source>
        <dbReference type="ARBA" id="ARBA00022670"/>
    </source>
</evidence>
<dbReference type="PANTHER" id="PTHR43330">
    <property type="entry name" value="METHIONINE AMINOPEPTIDASE"/>
    <property type="match status" value="1"/>
</dbReference>
<dbReference type="SUPFAM" id="SSF55920">
    <property type="entry name" value="Creatinase/aminopeptidase"/>
    <property type="match status" value="1"/>
</dbReference>
<organism evidence="9 10">
    <name type="scientific">Fusibacter bizertensis</name>
    <dbReference type="NCBI Taxonomy" id="1488331"/>
    <lineage>
        <taxon>Bacteria</taxon>
        <taxon>Bacillati</taxon>
        <taxon>Bacillota</taxon>
        <taxon>Clostridia</taxon>
        <taxon>Eubacteriales</taxon>
        <taxon>Eubacteriales Family XII. Incertae Sedis</taxon>
        <taxon>Fusibacter</taxon>
    </lineage>
</organism>
<gene>
    <name evidence="6 9" type="primary">map</name>
    <name evidence="9" type="ORF">QE109_16720</name>
</gene>
<feature type="binding site" evidence="6">
    <location>
        <position position="232"/>
    </location>
    <ligand>
        <name>a divalent metal cation</name>
        <dbReference type="ChEBI" id="CHEBI:60240"/>
        <label>2</label>
        <note>catalytic</note>
    </ligand>
</feature>